<sequence>MIFGRCVTLLLIRVPSEDDNTIITSPFQEDEVDGLHSLTIDDNPIPNHPDGGVIDIEEEDDDDEEDIEPEIDLSDDNRDGASGSGAERSGGSSSSSVGLSGPVGDMTLEGPSRPEVDAEGRRRVSVQDGQLMPPHQVASAITCNFKKFLHPTGYTWKMVPQERREQYMEEFQVFYYIFSILIFFLSLTFSYVFNMLQKEWFWDPAEDAAIWAAWSVKAGERYKDIVYGFKRNRTKGCPPYVPHEMWECFKAYWGTDAFKKKSEVSSKNHLSEPDGPGTGIVKHRGGSRSAVAHAATLRNKIESIETGTYKLCRVAHGIKGLIPLLMENTWMAIYISLVFEISQLQYSTS</sequence>
<evidence type="ECO:0000256" key="2">
    <source>
        <dbReference type="SAM" id="Phobius"/>
    </source>
</evidence>
<feature type="transmembrane region" description="Helical" evidence="2">
    <location>
        <begin position="173"/>
        <end position="193"/>
    </location>
</feature>
<organism evidence="3 4">
    <name type="scientific">Perilla frutescens var. hirtella</name>
    <name type="common">Perilla citriodora</name>
    <name type="synonym">Perilla setoyensis</name>
    <dbReference type="NCBI Taxonomy" id="608512"/>
    <lineage>
        <taxon>Eukaryota</taxon>
        <taxon>Viridiplantae</taxon>
        <taxon>Streptophyta</taxon>
        <taxon>Embryophyta</taxon>
        <taxon>Tracheophyta</taxon>
        <taxon>Spermatophyta</taxon>
        <taxon>Magnoliopsida</taxon>
        <taxon>eudicotyledons</taxon>
        <taxon>Gunneridae</taxon>
        <taxon>Pentapetalae</taxon>
        <taxon>asterids</taxon>
        <taxon>lamiids</taxon>
        <taxon>Lamiales</taxon>
        <taxon>Lamiaceae</taxon>
        <taxon>Nepetoideae</taxon>
        <taxon>Elsholtzieae</taxon>
        <taxon>Perilla</taxon>
    </lineage>
</organism>
<feature type="region of interest" description="Disordered" evidence="1">
    <location>
        <begin position="37"/>
        <end position="122"/>
    </location>
</feature>
<evidence type="ECO:0000256" key="1">
    <source>
        <dbReference type="SAM" id="MobiDB-lite"/>
    </source>
</evidence>
<keyword evidence="4" id="KW-1185">Reference proteome</keyword>
<proteinExistence type="predicted"/>
<dbReference type="EMBL" id="SDAM02001843">
    <property type="protein sequence ID" value="KAH6821807.1"/>
    <property type="molecule type" value="Genomic_DNA"/>
</dbReference>
<dbReference type="Proteomes" id="UP001190926">
    <property type="component" value="Unassembled WGS sequence"/>
</dbReference>
<feature type="compositionally biased region" description="Basic and acidic residues" evidence="1">
    <location>
        <begin position="112"/>
        <end position="122"/>
    </location>
</feature>
<feature type="compositionally biased region" description="Low complexity" evidence="1">
    <location>
        <begin position="80"/>
        <end position="104"/>
    </location>
</feature>
<protein>
    <submittedName>
        <fullName evidence="3">Uncharacterized protein</fullName>
    </submittedName>
</protein>
<evidence type="ECO:0000313" key="3">
    <source>
        <dbReference type="EMBL" id="KAH6821807.1"/>
    </source>
</evidence>
<accession>A0AAD4IUI2</accession>
<keyword evidence="2" id="KW-1133">Transmembrane helix</keyword>
<keyword evidence="2" id="KW-0472">Membrane</keyword>
<keyword evidence="2" id="KW-0812">Transmembrane</keyword>
<feature type="region of interest" description="Disordered" evidence="1">
    <location>
        <begin position="265"/>
        <end position="284"/>
    </location>
</feature>
<comment type="caution">
    <text evidence="3">The sequence shown here is derived from an EMBL/GenBank/DDBJ whole genome shotgun (WGS) entry which is preliminary data.</text>
</comment>
<gene>
    <name evidence="3" type="ORF">C2S53_003261</name>
</gene>
<reference evidence="3 4" key="1">
    <citation type="journal article" date="2021" name="Nat. Commun.">
        <title>Incipient diploidization of the medicinal plant Perilla within 10,000 years.</title>
        <authorList>
            <person name="Zhang Y."/>
            <person name="Shen Q."/>
            <person name="Leng L."/>
            <person name="Zhang D."/>
            <person name="Chen S."/>
            <person name="Shi Y."/>
            <person name="Ning Z."/>
            <person name="Chen S."/>
        </authorList>
    </citation>
    <scope>NUCLEOTIDE SEQUENCE [LARGE SCALE GENOMIC DNA]</scope>
    <source>
        <strain evidence="4">cv. PC099</strain>
    </source>
</reference>
<dbReference type="AlphaFoldDB" id="A0AAD4IUI2"/>
<name>A0AAD4IUI2_PERFH</name>
<evidence type="ECO:0000313" key="4">
    <source>
        <dbReference type="Proteomes" id="UP001190926"/>
    </source>
</evidence>
<feature type="compositionally biased region" description="Acidic residues" evidence="1">
    <location>
        <begin position="55"/>
        <end position="74"/>
    </location>
</feature>